<sequence length="397" mass="42981">MQPRRTATVVVALGLGAALLWWAADDSPQAAPSPAVALAAPSEPVAPMADSAKPAAPRHADKAAARALWEQRLQRARHTLDSYRLATRYPHESRPLAEHPDQVRPFEPVVNERPLRVAGGATVDGLNLRTTQERVYSAGDESVLFTVAAVDGEGRIVPMQVPRAMAHEGATGLKPSRVAPVSIQFTDDGRGGDATAGDGVLSFRLQPARDGFAELDGVIRVELALQAGDQPGYAFFDVIHSPGAPAVWGGVVREAVEKGSLNLYLPVQIQQAGRYVVSGRIDDANGRPVALVNFNEELGVGPGEFRLQLFGKLLRDMQPAFPLALRDVEAFLLKPDAFPDRALMPRRVGLVHRTQDYPLVAFSNAEWTSEERSRYLAEYTKDVREAEDQLNNLGSGP</sequence>
<dbReference type="EMBL" id="JBBUTG010000025">
    <property type="protein sequence ID" value="MEK8034133.1"/>
    <property type="molecule type" value="Genomic_DNA"/>
</dbReference>
<dbReference type="Proteomes" id="UP001371218">
    <property type="component" value="Unassembled WGS sequence"/>
</dbReference>
<proteinExistence type="predicted"/>
<comment type="caution">
    <text evidence="2">The sequence shown here is derived from an EMBL/GenBank/DDBJ whole genome shotgun (WGS) entry which is preliminary data.</text>
</comment>
<gene>
    <name evidence="2" type="ORF">AACH06_25185</name>
</gene>
<keyword evidence="1" id="KW-0732">Signal</keyword>
<evidence type="ECO:0000313" key="2">
    <source>
        <dbReference type="EMBL" id="MEK8034133.1"/>
    </source>
</evidence>
<feature type="chain" id="PRO_5045806157" description="DUF748 domain-containing protein" evidence="1">
    <location>
        <begin position="24"/>
        <end position="397"/>
    </location>
</feature>
<reference evidence="2 3" key="1">
    <citation type="submission" date="2024-04" db="EMBL/GenBank/DDBJ databases">
        <title>Novel species of the genus Ideonella isolated from streams.</title>
        <authorList>
            <person name="Lu H."/>
        </authorList>
    </citation>
    <scope>NUCLEOTIDE SEQUENCE [LARGE SCALE GENOMIC DNA]</scope>
    <source>
        <strain evidence="2 3">DXS29W</strain>
    </source>
</reference>
<evidence type="ECO:0008006" key="4">
    <source>
        <dbReference type="Google" id="ProtNLM"/>
    </source>
</evidence>
<evidence type="ECO:0000313" key="3">
    <source>
        <dbReference type="Proteomes" id="UP001371218"/>
    </source>
</evidence>
<organism evidence="2 3">
    <name type="scientific">Ideonella lacteola</name>
    <dbReference type="NCBI Taxonomy" id="2984193"/>
    <lineage>
        <taxon>Bacteria</taxon>
        <taxon>Pseudomonadati</taxon>
        <taxon>Pseudomonadota</taxon>
        <taxon>Betaproteobacteria</taxon>
        <taxon>Burkholderiales</taxon>
        <taxon>Sphaerotilaceae</taxon>
        <taxon>Ideonella</taxon>
    </lineage>
</organism>
<evidence type="ECO:0000256" key="1">
    <source>
        <dbReference type="SAM" id="SignalP"/>
    </source>
</evidence>
<protein>
    <recommendedName>
        <fullName evidence="4">DUF748 domain-containing protein</fullName>
    </recommendedName>
</protein>
<accession>A0ABU9BVY6</accession>
<dbReference type="RefSeq" id="WP_341428561.1">
    <property type="nucleotide sequence ID" value="NZ_JBBUTG010000025.1"/>
</dbReference>
<name>A0ABU9BVY6_9BURK</name>
<feature type="signal peptide" evidence="1">
    <location>
        <begin position="1"/>
        <end position="23"/>
    </location>
</feature>
<keyword evidence="3" id="KW-1185">Reference proteome</keyword>